<dbReference type="Proteomes" id="UP000799291">
    <property type="component" value="Unassembled WGS sequence"/>
</dbReference>
<proteinExistence type="predicted"/>
<accession>A0A6G1J8Y4</accession>
<dbReference type="InterPro" id="IPR011990">
    <property type="entry name" value="TPR-like_helical_dom_sf"/>
</dbReference>
<dbReference type="AlphaFoldDB" id="A0A6G1J8Y4"/>
<organism evidence="3 4">
    <name type="scientific">Lentithecium fluviatile CBS 122367</name>
    <dbReference type="NCBI Taxonomy" id="1168545"/>
    <lineage>
        <taxon>Eukaryota</taxon>
        <taxon>Fungi</taxon>
        <taxon>Dikarya</taxon>
        <taxon>Ascomycota</taxon>
        <taxon>Pezizomycotina</taxon>
        <taxon>Dothideomycetes</taxon>
        <taxon>Pleosporomycetidae</taxon>
        <taxon>Pleosporales</taxon>
        <taxon>Massarineae</taxon>
        <taxon>Lentitheciaceae</taxon>
        <taxon>Lentithecium</taxon>
    </lineage>
</organism>
<protein>
    <submittedName>
        <fullName evidence="3">SET domain-containing protein</fullName>
    </submittedName>
</protein>
<evidence type="ECO:0000256" key="1">
    <source>
        <dbReference type="SAM" id="MobiDB-lite"/>
    </source>
</evidence>
<feature type="compositionally biased region" description="Low complexity" evidence="1">
    <location>
        <begin position="16"/>
        <end position="32"/>
    </location>
</feature>
<dbReference type="Gene3D" id="1.25.40.10">
    <property type="entry name" value="Tetratricopeptide repeat domain"/>
    <property type="match status" value="1"/>
</dbReference>
<dbReference type="OrthoDB" id="265717at2759"/>
<dbReference type="PROSITE" id="PS50280">
    <property type="entry name" value="SET"/>
    <property type="match status" value="1"/>
</dbReference>
<gene>
    <name evidence="3" type="ORF">K458DRAFT_363399</name>
</gene>
<dbReference type="PANTHER" id="PTHR47332">
    <property type="entry name" value="SET DOMAIN-CONTAINING PROTEIN 5"/>
    <property type="match status" value="1"/>
</dbReference>
<sequence length="361" mass="40212">MPCGLDGAIDMLSLKNSQTSSPNNSTTSRPTSKLTPKAPEGNPYYEIRAIPDKGYGCFALKDIKRGTRILTDKPLLIVPKPDYLLEDIEEAAKKLSPEELELYFSLSSSHGQDPTKWPSRVHASVQGRELQRIREQHLARISPTTSLTSIFQTNCMEMGLSAAVFPHASRINHSCNPNCNFTWNALLALETVHAIADIPAGAELTFSYCDMTKEKTLRAWELKHYGFSCDCRACAGDGGDPESFAHQSAERRFRIHELDRATKVLRGARLGEGARTPGFVNQLLELAQLHREEGDYSIRLARIYLDLALVCEIASDWKNGVECAANAVKVKRECQGADSPDYDKYEDVLRRIYLKSKAAMS</sequence>
<feature type="domain" description="SET" evidence="2">
    <location>
        <begin position="43"/>
        <end position="209"/>
    </location>
</feature>
<evidence type="ECO:0000313" key="3">
    <source>
        <dbReference type="EMBL" id="KAF2686976.1"/>
    </source>
</evidence>
<dbReference type="Pfam" id="PF00856">
    <property type="entry name" value="SET"/>
    <property type="match status" value="1"/>
</dbReference>
<dbReference type="SMART" id="SM00317">
    <property type="entry name" value="SET"/>
    <property type="match status" value="1"/>
</dbReference>
<keyword evidence="4" id="KW-1185">Reference proteome</keyword>
<dbReference type="Gene3D" id="2.170.270.10">
    <property type="entry name" value="SET domain"/>
    <property type="match status" value="1"/>
</dbReference>
<dbReference type="PANTHER" id="PTHR47332:SF2">
    <property type="entry name" value="SET-6"/>
    <property type="match status" value="1"/>
</dbReference>
<evidence type="ECO:0000313" key="4">
    <source>
        <dbReference type="Proteomes" id="UP000799291"/>
    </source>
</evidence>
<name>A0A6G1J8Y4_9PLEO</name>
<dbReference type="SUPFAM" id="SSF82199">
    <property type="entry name" value="SET domain"/>
    <property type="match status" value="1"/>
</dbReference>
<reference evidence="3" key="1">
    <citation type="journal article" date="2020" name="Stud. Mycol.">
        <title>101 Dothideomycetes genomes: a test case for predicting lifestyles and emergence of pathogens.</title>
        <authorList>
            <person name="Haridas S."/>
            <person name="Albert R."/>
            <person name="Binder M."/>
            <person name="Bloem J."/>
            <person name="Labutti K."/>
            <person name="Salamov A."/>
            <person name="Andreopoulos B."/>
            <person name="Baker S."/>
            <person name="Barry K."/>
            <person name="Bills G."/>
            <person name="Bluhm B."/>
            <person name="Cannon C."/>
            <person name="Castanera R."/>
            <person name="Culley D."/>
            <person name="Daum C."/>
            <person name="Ezra D."/>
            <person name="Gonzalez J."/>
            <person name="Henrissat B."/>
            <person name="Kuo A."/>
            <person name="Liang C."/>
            <person name="Lipzen A."/>
            <person name="Lutzoni F."/>
            <person name="Magnuson J."/>
            <person name="Mondo S."/>
            <person name="Nolan M."/>
            <person name="Ohm R."/>
            <person name="Pangilinan J."/>
            <person name="Park H.-J."/>
            <person name="Ramirez L."/>
            <person name="Alfaro M."/>
            <person name="Sun H."/>
            <person name="Tritt A."/>
            <person name="Yoshinaga Y."/>
            <person name="Zwiers L.-H."/>
            <person name="Turgeon B."/>
            <person name="Goodwin S."/>
            <person name="Spatafora J."/>
            <person name="Crous P."/>
            <person name="Grigoriev I."/>
        </authorList>
    </citation>
    <scope>NUCLEOTIDE SEQUENCE</scope>
    <source>
        <strain evidence="3">CBS 122367</strain>
    </source>
</reference>
<dbReference type="InterPro" id="IPR053185">
    <property type="entry name" value="SET_domain_protein"/>
</dbReference>
<dbReference type="CDD" id="cd20071">
    <property type="entry name" value="SET_SMYD"/>
    <property type="match status" value="1"/>
</dbReference>
<dbReference type="InterPro" id="IPR001214">
    <property type="entry name" value="SET_dom"/>
</dbReference>
<evidence type="ECO:0000259" key="2">
    <source>
        <dbReference type="PROSITE" id="PS50280"/>
    </source>
</evidence>
<dbReference type="InterPro" id="IPR046341">
    <property type="entry name" value="SET_dom_sf"/>
</dbReference>
<feature type="region of interest" description="Disordered" evidence="1">
    <location>
        <begin position="14"/>
        <end position="41"/>
    </location>
</feature>
<dbReference type="EMBL" id="MU005576">
    <property type="protein sequence ID" value="KAF2686976.1"/>
    <property type="molecule type" value="Genomic_DNA"/>
</dbReference>